<evidence type="ECO:0000256" key="3">
    <source>
        <dbReference type="ARBA" id="ARBA00022692"/>
    </source>
</evidence>
<proteinExistence type="inferred from homology"/>
<keyword evidence="3 6" id="KW-0812">Transmembrane</keyword>
<comment type="similarity">
    <text evidence="2">Belongs to the TMEM45 family.</text>
</comment>
<evidence type="ECO:0000313" key="7">
    <source>
        <dbReference type="EMBL" id="PON37632.1"/>
    </source>
</evidence>
<organism evidence="7 8">
    <name type="scientific">Parasponia andersonii</name>
    <name type="common">Sponia andersonii</name>
    <dbReference type="NCBI Taxonomy" id="3476"/>
    <lineage>
        <taxon>Eukaryota</taxon>
        <taxon>Viridiplantae</taxon>
        <taxon>Streptophyta</taxon>
        <taxon>Embryophyta</taxon>
        <taxon>Tracheophyta</taxon>
        <taxon>Spermatophyta</taxon>
        <taxon>Magnoliopsida</taxon>
        <taxon>eudicotyledons</taxon>
        <taxon>Gunneridae</taxon>
        <taxon>Pentapetalae</taxon>
        <taxon>rosids</taxon>
        <taxon>fabids</taxon>
        <taxon>Rosales</taxon>
        <taxon>Cannabaceae</taxon>
        <taxon>Parasponia</taxon>
    </lineage>
</organism>
<comment type="caution">
    <text evidence="7">The sequence shown here is derived from an EMBL/GenBank/DDBJ whole genome shotgun (WGS) entry which is preliminary data.</text>
</comment>
<dbReference type="STRING" id="3476.A0A2P5AM74"/>
<gene>
    <name evidence="7" type="ORF">PanWU01x14_318560</name>
</gene>
<evidence type="ECO:0000256" key="5">
    <source>
        <dbReference type="ARBA" id="ARBA00023136"/>
    </source>
</evidence>
<accession>A0A2P5AM74</accession>
<dbReference type="Pfam" id="PF04819">
    <property type="entry name" value="DUF716"/>
    <property type="match status" value="1"/>
</dbReference>
<name>A0A2P5AM74_PARAD</name>
<dbReference type="PANTHER" id="PTHR46285:SF8">
    <property type="entry name" value="PLANT VIRAL-RESPONSE FAMILY PROTEIN"/>
    <property type="match status" value="1"/>
</dbReference>
<dbReference type="EMBL" id="JXTB01000522">
    <property type="protein sequence ID" value="PON37632.1"/>
    <property type="molecule type" value="Genomic_DNA"/>
</dbReference>
<evidence type="ECO:0000256" key="6">
    <source>
        <dbReference type="SAM" id="Phobius"/>
    </source>
</evidence>
<dbReference type="GO" id="GO:0016020">
    <property type="term" value="C:membrane"/>
    <property type="evidence" value="ECO:0007669"/>
    <property type="project" value="UniProtKB-SubCell"/>
</dbReference>
<comment type="subcellular location">
    <subcellularLocation>
        <location evidence="1">Membrane</location>
        <topology evidence="1">Multi-pass membrane protein</topology>
    </subcellularLocation>
</comment>
<evidence type="ECO:0000313" key="8">
    <source>
        <dbReference type="Proteomes" id="UP000237105"/>
    </source>
</evidence>
<keyword evidence="4 6" id="KW-1133">Transmembrane helix</keyword>
<keyword evidence="8" id="KW-1185">Reference proteome</keyword>
<dbReference type="InterPro" id="IPR006904">
    <property type="entry name" value="DUF716"/>
</dbReference>
<reference evidence="8" key="1">
    <citation type="submission" date="2016-06" db="EMBL/GenBank/DDBJ databases">
        <title>Parallel loss of symbiosis genes in relatives of nitrogen-fixing non-legume Parasponia.</title>
        <authorList>
            <person name="Van Velzen R."/>
            <person name="Holmer R."/>
            <person name="Bu F."/>
            <person name="Rutten L."/>
            <person name="Van Zeijl A."/>
            <person name="Liu W."/>
            <person name="Santuari L."/>
            <person name="Cao Q."/>
            <person name="Sharma T."/>
            <person name="Shen D."/>
            <person name="Roswanjaya Y."/>
            <person name="Wardhani T."/>
            <person name="Kalhor M.S."/>
            <person name="Jansen J."/>
            <person name="Van den Hoogen J."/>
            <person name="Gungor B."/>
            <person name="Hartog M."/>
            <person name="Hontelez J."/>
            <person name="Verver J."/>
            <person name="Yang W.-C."/>
            <person name="Schijlen E."/>
            <person name="Repin R."/>
            <person name="Schilthuizen M."/>
            <person name="Schranz E."/>
            <person name="Heidstra R."/>
            <person name="Miyata K."/>
            <person name="Fedorova E."/>
            <person name="Kohlen W."/>
            <person name="Bisseling T."/>
            <person name="Smit S."/>
            <person name="Geurts R."/>
        </authorList>
    </citation>
    <scope>NUCLEOTIDE SEQUENCE [LARGE SCALE GENOMIC DNA]</scope>
    <source>
        <strain evidence="8">cv. WU1-14</strain>
    </source>
</reference>
<feature type="transmembrane region" description="Helical" evidence="6">
    <location>
        <begin position="178"/>
        <end position="200"/>
    </location>
</feature>
<sequence length="221" mass="25161">MEINLVGHVLTSLCFLAIGLWHLFNHIKLHALHSESYTAQPWFSTTKSKHLELFFSMGIPPLTIMKELIIPSSTQPLLDPHDKTIPFQSLVIFEHFSFFFAILLDISRSKAWYGLTLFLKALAYLQGLFLVHFHTIDHKGLLGQYHLLLQLLILVVIATFILGICLSKSFLVSFVRSLTIVFIGVWFIFTGVMLWTPALVLKGCFWHKDKAGQEVKCSGEC</sequence>
<evidence type="ECO:0000256" key="1">
    <source>
        <dbReference type="ARBA" id="ARBA00004141"/>
    </source>
</evidence>
<feature type="transmembrane region" description="Helical" evidence="6">
    <location>
        <begin position="85"/>
        <end position="104"/>
    </location>
</feature>
<evidence type="ECO:0000256" key="2">
    <source>
        <dbReference type="ARBA" id="ARBA00006948"/>
    </source>
</evidence>
<dbReference type="PANTHER" id="PTHR46285">
    <property type="entry name" value="PROTEINASE INHIBITOR I4, SERPIN (DUF716)-RELATED"/>
    <property type="match status" value="1"/>
</dbReference>
<dbReference type="AlphaFoldDB" id="A0A2P5AM74"/>
<feature type="transmembrane region" description="Helical" evidence="6">
    <location>
        <begin position="6"/>
        <end position="24"/>
    </location>
</feature>
<evidence type="ECO:0008006" key="9">
    <source>
        <dbReference type="Google" id="ProtNLM"/>
    </source>
</evidence>
<dbReference type="Proteomes" id="UP000237105">
    <property type="component" value="Unassembled WGS sequence"/>
</dbReference>
<feature type="transmembrane region" description="Helical" evidence="6">
    <location>
        <begin position="145"/>
        <end position="166"/>
    </location>
</feature>
<feature type="transmembrane region" description="Helical" evidence="6">
    <location>
        <begin position="111"/>
        <end position="133"/>
    </location>
</feature>
<dbReference type="OrthoDB" id="10358507at2759"/>
<protein>
    <recommendedName>
        <fullName evidence="9">Transmembrane protein</fullName>
    </recommendedName>
</protein>
<evidence type="ECO:0000256" key="4">
    <source>
        <dbReference type="ARBA" id="ARBA00022989"/>
    </source>
</evidence>
<keyword evidence="5 6" id="KW-0472">Membrane</keyword>